<dbReference type="Proteomes" id="UP001311232">
    <property type="component" value="Unassembled WGS sequence"/>
</dbReference>
<dbReference type="EMBL" id="JAHHUM010000314">
    <property type="protein sequence ID" value="KAK5621173.1"/>
    <property type="molecule type" value="Genomic_DNA"/>
</dbReference>
<evidence type="ECO:0000313" key="3">
    <source>
        <dbReference type="EMBL" id="KAK5621173.1"/>
    </source>
</evidence>
<evidence type="ECO:0000313" key="4">
    <source>
        <dbReference type="Proteomes" id="UP001311232"/>
    </source>
</evidence>
<keyword evidence="2" id="KW-1133">Transmembrane helix</keyword>
<protein>
    <submittedName>
        <fullName evidence="3">Uncharacterized protein</fullName>
    </submittedName>
</protein>
<evidence type="ECO:0000256" key="1">
    <source>
        <dbReference type="SAM" id="MobiDB-lite"/>
    </source>
</evidence>
<feature type="transmembrane region" description="Helical" evidence="2">
    <location>
        <begin position="6"/>
        <end position="30"/>
    </location>
</feature>
<accession>A0AAV9SI89</accession>
<sequence>MTGAATGSIIGGIIGVILLLALIGTGIALYRKQKTKKLAEGPPRYKPPPPKKTNNSANRPMMPNNVPVTEDRRLQSQYYSTQSQEPVTDLDGYQEEDVNDCLEDHDGEHYFSAAPSGWDDPGNNEVPPAYMQSNGEPQDYNGGLHISRGESFVSSAMIV</sequence>
<evidence type="ECO:0000256" key="2">
    <source>
        <dbReference type="SAM" id="Phobius"/>
    </source>
</evidence>
<dbReference type="AlphaFoldDB" id="A0AAV9SI89"/>
<proteinExistence type="predicted"/>
<feature type="region of interest" description="Disordered" evidence="1">
    <location>
        <begin position="37"/>
        <end position="67"/>
    </location>
</feature>
<reference evidence="3 4" key="1">
    <citation type="submission" date="2021-06" db="EMBL/GenBank/DDBJ databases">
        <authorList>
            <person name="Palmer J.M."/>
        </authorList>
    </citation>
    <scope>NUCLEOTIDE SEQUENCE [LARGE SCALE GENOMIC DNA]</scope>
    <source>
        <strain evidence="3 4">MEX-2019</strain>
        <tissue evidence="3">Muscle</tissue>
    </source>
</reference>
<name>A0AAV9SI89_9TELE</name>
<comment type="caution">
    <text evidence="3">The sequence shown here is derived from an EMBL/GenBank/DDBJ whole genome shotgun (WGS) entry which is preliminary data.</text>
</comment>
<keyword evidence="4" id="KW-1185">Reference proteome</keyword>
<organism evidence="3 4">
    <name type="scientific">Crenichthys baileyi</name>
    <name type="common">White River springfish</name>
    <dbReference type="NCBI Taxonomy" id="28760"/>
    <lineage>
        <taxon>Eukaryota</taxon>
        <taxon>Metazoa</taxon>
        <taxon>Chordata</taxon>
        <taxon>Craniata</taxon>
        <taxon>Vertebrata</taxon>
        <taxon>Euteleostomi</taxon>
        <taxon>Actinopterygii</taxon>
        <taxon>Neopterygii</taxon>
        <taxon>Teleostei</taxon>
        <taxon>Neoteleostei</taxon>
        <taxon>Acanthomorphata</taxon>
        <taxon>Ovalentaria</taxon>
        <taxon>Atherinomorphae</taxon>
        <taxon>Cyprinodontiformes</taxon>
        <taxon>Goodeidae</taxon>
        <taxon>Crenichthys</taxon>
    </lineage>
</organism>
<keyword evidence="2" id="KW-0472">Membrane</keyword>
<keyword evidence="2" id="KW-0812">Transmembrane</keyword>
<gene>
    <name evidence="3" type="ORF">CRENBAI_012623</name>
</gene>